<dbReference type="Proteomes" id="UP000694050">
    <property type="component" value="Unassembled WGS sequence"/>
</dbReference>
<comment type="caution">
    <text evidence="5">The sequence shown here is derived from an EMBL/GenBank/DDBJ whole genome shotgun (WGS) entry which is preliminary data.</text>
</comment>
<organism evidence="5 6">
    <name type="scientific">Fusarium oxysporum f. sp. rapae</name>
    <dbReference type="NCBI Taxonomy" id="485398"/>
    <lineage>
        <taxon>Eukaryota</taxon>
        <taxon>Fungi</taxon>
        <taxon>Dikarya</taxon>
        <taxon>Ascomycota</taxon>
        <taxon>Pezizomycotina</taxon>
        <taxon>Sordariomycetes</taxon>
        <taxon>Hypocreomycetidae</taxon>
        <taxon>Hypocreales</taxon>
        <taxon>Nectriaceae</taxon>
        <taxon>Fusarium</taxon>
        <taxon>Fusarium oxysporum species complex</taxon>
    </lineage>
</organism>
<dbReference type="PANTHER" id="PTHR11552:SF134">
    <property type="entry name" value="GLUCOSE-METHANOL-CHOLINE OXIDOREDUCTASE N-TERMINAL DOMAIN-CONTAINING PROTEIN"/>
    <property type="match status" value="1"/>
</dbReference>
<dbReference type="PIRSF" id="PIRSF000137">
    <property type="entry name" value="Alcohol_oxidase"/>
    <property type="match status" value="1"/>
</dbReference>
<accession>A0A8J5UGB0</accession>
<evidence type="ECO:0000256" key="1">
    <source>
        <dbReference type="ARBA" id="ARBA00010790"/>
    </source>
</evidence>
<evidence type="ECO:0000256" key="2">
    <source>
        <dbReference type="RuleBase" id="RU003968"/>
    </source>
</evidence>
<dbReference type="GO" id="GO:0050660">
    <property type="term" value="F:flavin adenine dinucleotide binding"/>
    <property type="evidence" value="ECO:0007669"/>
    <property type="project" value="InterPro"/>
</dbReference>
<dbReference type="GO" id="GO:0016614">
    <property type="term" value="F:oxidoreductase activity, acting on CH-OH group of donors"/>
    <property type="evidence" value="ECO:0007669"/>
    <property type="project" value="InterPro"/>
</dbReference>
<proteinExistence type="inferred from homology"/>
<dbReference type="PROSITE" id="PS00623">
    <property type="entry name" value="GMC_OXRED_1"/>
    <property type="match status" value="1"/>
</dbReference>
<evidence type="ECO:0000313" key="5">
    <source>
        <dbReference type="EMBL" id="KAG7422421.1"/>
    </source>
</evidence>
<dbReference type="InterPro" id="IPR007867">
    <property type="entry name" value="GMC_OxRtase_C"/>
</dbReference>
<dbReference type="Pfam" id="PF05199">
    <property type="entry name" value="GMC_oxred_C"/>
    <property type="match status" value="1"/>
</dbReference>
<evidence type="ECO:0000313" key="6">
    <source>
        <dbReference type="Proteomes" id="UP000694050"/>
    </source>
</evidence>
<feature type="domain" description="Glucose-methanol-choline oxidoreductase N-terminal" evidence="3">
    <location>
        <begin position="83"/>
        <end position="106"/>
    </location>
</feature>
<reference evidence="5" key="1">
    <citation type="submission" date="2021-04" db="EMBL/GenBank/DDBJ databases">
        <title>First draft genome resource for Brassicaceae pathogens Fusarium oxysporum f. sp. raphani and Fusarium oxysporum f. sp. rapae.</title>
        <authorList>
            <person name="Asai S."/>
        </authorList>
    </citation>
    <scope>NUCLEOTIDE SEQUENCE</scope>
    <source>
        <strain evidence="5">Tf1208</strain>
    </source>
</reference>
<dbReference type="Pfam" id="PF00732">
    <property type="entry name" value="GMC_oxred_N"/>
    <property type="match status" value="1"/>
</dbReference>
<name>A0A8J5UGB0_FUSOX</name>
<evidence type="ECO:0000259" key="4">
    <source>
        <dbReference type="PROSITE" id="PS00624"/>
    </source>
</evidence>
<protein>
    <submittedName>
        <fullName evidence="5">Versicolorin B synthase</fullName>
    </submittedName>
</protein>
<comment type="similarity">
    <text evidence="1 2">Belongs to the GMC oxidoreductase family.</text>
</comment>
<sequence>MASSYDFIVVGGGPAGSALAANLSRTPKKPSVLLLEAGGTNQDRNLRVDGQRWTTFLNQDMNWGYKTTPQEFANNRELDYSRGKGLGGSSAINFGVYSIGARDDYEEWARIVDDDAYRWDKIHDRYKSLETFHGELPEGVDKKYAAPKAEDHGSEGKLHVGYAGEWEKDLPPVLDLFEKAGFPLNPDHNSGNPLGMSVLINSSSKGRRSTANDLLEPKPENLTVLTDSTVQKVLLEGNKAIGVEVNGEKYLASKEVILSAGALNTPKILMHSGIGPKSQLDKFNIPVVKDVPRVGQGLRDHMFTPLVYTRKPGDTARDTFYGDKKAMDDALEQWRRDGTGPWTKFACELGIGWFKLDKLVKSEEFKALPAKEQEFLMKETVPHYEILTHFPIHWFIPEFPDSALNYSCILVFYYNAQSQGEVTLQSSDPNVPLKFDPKFLASPFDRRAAIESLRDAFRLVKHDGYAKDNVAMLAGPQGDSDDELLEHWKNTISSSWHMTGTTKMGKKGDPDAVVDNDFKVIGFEGLRIADMGVVPVLASCHIQSVAYVTGITAAEKLIAEYNLA</sequence>
<gene>
    <name evidence="5" type="primary">aflK-0</name>
    <name evidence="5" type="ORF">Forpe1208_v000236</name>
</gene>
<keyword evidence="2" id="KW-0274">FAD</keyword>
<dbReference type="PANTHER" id="PTHR11552">
    <property type="entry name" value="GLUCOSE-METHANOL-CHOLINE GMC OXIDOREDUCTASE"/>
    <property type="match status" value="1"/>
</dbReference>
<feature type="domain" description="Glucose-methanol-choline oxidoreductase N-terminal" evidence="4">
    <location>
        <begin position="261"/>
        <end position="275"/>
    </location>
</feature>
<dbReference type="EMBL" id="JAELUQ010000001">
    <property type="protein sequence ID" value="KAG7422421.1"/>
    <property type="molecule type" value="Genomic_DNA"/>
</dbReference>
<dbReference type="PROSITE" id="PS00624">
    <property type="entry name" value="GMC_OXRED_2"/>
    <property type="match status" value="1"/>
</dbReference>
<keyword evidence="2" id="KW-0285">Flavoprotein</keyword>
<evidence type="ECO:0000259" key="3">
    <source>
        <dbReference type="PROSITE" id="PS00623"/>
    </source>
</evidence>
<dbReference type="InterPro" id="IPR012132">
    <property type="entry name" value="GMC_OxRdtase"/>
</dbReference>
<dbReference type="InterPro" id="IPR000172">
    <property type="entry name" value="GMC_OxRdtase_N"/>
</dbReference>
<dbReference type="AlphaFoldDB" id="A0A8J5UGB0"/>